<evidence type="ECO:0000313" key="5">
    <source>
        <dbReference type="EMBL" id="OQE01758.1"/>
    </source>
</evidence>
<protein>
    <recommendedName>
        <fullName evidence="7">Tat pathway signal sequence</fullName>
    </recommendedName>
</protein>
<feature type="transmembrane region" description="Helical" evidence="4">
    <location>
        <begin position="49"/>
        <end position="72"/>
    </location>
</feature>
<dbReference type="AlphaFoldDB" id="A0A1V6RJR6"/>
<dbReference type="Pfam" id="PF11807">
    <property type="entry name" value="UstYa"/>
    <property type="match status" value="1"/>
</dbReference>
<dbReference type="Proteomes" id="UP000191518">
    <property type="component" value="Unassembled WGS sequence"/>
</dbReference>
<gene>
    <name evidence="5" type="ORF">PENVUL_c041G01224</name>
</gene>
<accession>A0A1V6RJR6</accession>
<dbReference type="PANTHER" id="PTHR33365:SF4">
    <property type="entry name" value="CYCLOCHLOROTINE BIOSYNTHESIS PROTEIN O"/>
    <property type="match status" value="1"/>
</dbReference>
<dbReference type="GO" id="GO:0043386">
    <property type="term" value="P:mycotoxin biosynthetic process"/>
    <property type="evidence" value="ECO:0007669"/>
    <property type="project" value="InterPro"/>
</dbReference>
<evidence type="ECO:0008006" key="7">
    <source>
        <dbReference type="Google" id="ProtNLM"/>
    </source>
</evidence>
<evidence type="ECO:0000256" key="1">
    <source>
        <dbReference type="ARBA" id="ARBA00004685"/>
    </source>
</evidence>
<keyword evidence="4" id="KW-0812">Transmembrane</keyword>
<organism evidence="5 6">
    <name type="scientific">Penicillium vulpinum</name>
    <dbReference type="NCBI Taxonomy" id="29845"/>
    <lineage>
        <taxon>Eukaryota</taxon>
        <taxon>Fungi</taxon>
        <taxon>Dikarya</taxon>
        <taxon>Ascomycota</taxon>
        <taxon>Pezizomycotina</taxon>
        <taxon>Eurotiomycetes</taxon>
        <taxon>Eurotiomycetidae</taxon>
        <taxon>Eurotiales</taxon>
        <taxon>Aspergillaceae</taxon>
        <taxon>Penicillium</taxon>
    </lineage>
</organism>
<evidence type="ECO:0000313" key="6">
    <source>
        <dbReference type="Proteomes" id="UP000191518"/>
    </source>
</evidence>
<keyword evidence="4" id="KW-1133">Transmembrane helix</keyword>
<comment type="caution">
    <text evidence="5">The sequence shown here is derived from an EMBL/GenBank/DDBJ whole genome shotgun (WGS) entry which is preliminary data.</text>
</comment>
<keyword evidence="6" id="KW-1185">Reference proteome</keyword>
<sequence length="265" mass="30351">MEPKQVTYHPLMSESRDSESITEHDQEDTSHDGYIIPRHQRFRGWVRHIANPVLIALIALCLLVCALIVAVLTKLNPSDLQCTKQLSSWSPALDAVEYIEYDFDGAFNATSIYRGPPTEERESAWFNLTYKHGVEIPPDKLSTLNKTEEDHLQHVPSDVGPGYTGLLEVFHQLHCLNIVRMYTWWQAGKYDEPPEGLVRNELKNRIHVDHCIESLRATLMCSSDVSLLYVQVGGAAGLRADFASHHKCRDFRKIERWIDENWTVV</sequence>
<keyword evidence="4" id="KW-0472">Membrane</keyword>
<comment type="pathway">
    <text evidence="1">Mycotoxin biosynthesis.</text>
</comment>
<name>A0A1V6RJR6_9EURO</name>
<dbReference type="EMBL" id="MDYP01000041">
    <property type="protein sequence ID" value="OQE01758.1"/>
    <property type="molecule type" value="Genomic_DNA"/>
</dbReference>
<dbReference type="OrthoDB" id="3687641at2759"/>
<reference evidence="6" key="1">
    <citation type="journal article" date="2017" name="Nat. Microbiol.">
        <title>Global analysis of biosynthetic gene clusters reveals vast potential of secondary metabolite production in Penicillium species.</title>
        <authorList>
            <person name="Nielsen J.C."/>
            <person name="Grijseels S."/>
            <person name="Prigent S."/>
            <person name="Ji B."/>
            <person name="Dainat J."/>
            <person name="Nielsen K.F."/>
            <person name="Frisvad J.C."/>
            <person name="Workman M."/>
            <person name="Nielsen J."/>
        </authorList>
    </citation>
    <scope>NUCLEOTIDE SEQUENCE [LARGE SCALE GENOMIC DNA]</scope>
    <source>
        <strain evidence="6">IBT 29486</strain>
    </source>
</reference>
<evidence type="ECO:0000256" key="3">
    <source>
        <dbReference type="SAM" id="MobiDB-lite"/>
    </source>
</evidence>
<dbReference type="STRING" id="29845.A0A1V6RJR6"/>
<dbReference type="PANTHER" id="PTHR33365">
    <property type="entry name" value="YALI0B05434P"/>
    <property type="match status" value="1"/>
</dbReference>
<evidence type="ECO:0000256" key="4">
    <source>
        <dbReference type="SAM" id="Phobius"/>
    </source>
</evidence>
<comment type="similarity">
    <text evidence="2">Belongs to the ustYa family.</text>
</comment>
<dbReference type="InterPro" id="IPR021765">
    <property type="entry name" value="UstYa-like"/>
</dbReference>
<proteinExistence type="inferred from homology"/>
<feature type="compositionally biased region" description="Basic and acidic residues" evidence="3">
    <location>
        <begin position="14"/>
        <end position="31"/>
    </location>
</feature>
<evidence type="ECO:0000256" key="2">
    <source>
        <dbReference type="ARBA" id="ARBA00035112"/>
    </source>
</evidence>
<feature type="region of interest" description="Disordered" evidence="3">
    <location>
        <begin position="1"/>
        <end position="32"/>
    </location>
</feature>